<gene>
    <name evidence="2" type="ORF">DW070_02640</name>
</gene>
<organism evidence="2 3">
    <name type="scientific">Coprococcus catus</name>
    <dbReference type="NCBI Taxonomy" id="116085"/>
    <lineage>
        <taxon>Bacteria</taxon>
        <taxon>Bacillati</taxon>
        <taxon>Bacillota</taxon>
        <taxon>Clostridia</taxon>
        <taxon>Lachnospirales</taxon>
        <taxon>Lachnospiraceae</taxon>
        <taxon>Coprococcus</taxon>
    </lineage>
</organism>
<feature type="chain" id="PRO_5038413992" evidence="1">
    <location>
        <begin position="18"/>
        <end position="211"/>
    </location>
</feature>
<reference evidence="2 3" key="1">
    <citation type="submission" date="2018-08" db="EMBL/GenBank/DDBJ databases">
        <title>A genome reference for cultivated species of the human gut microbiota.</title>
        <authorList>
            <person name="Zou Y."/>
            <person name="Xue W."/>
            <person name="Luo G."/>
        </authorList>
    </citation>
    <scope>NUCLEOTIDE SEQUENCE [LARGE SCALE GENOMIC DNA]</scope>
    <source>
        <strain evidence="2 3">AF45-17</strain>
    </source>
</reference>
<dbReference type="Proteomes" id="UP000260773">
    <property type="component" value="Unassembled WGS sequence"/>
</dbReference>
<dbReference type="RefSeq" id="WP_015514319.1">
    <property type="nucleotide sequence ID" value="NZ_JAQDKA010000010.1"/>
</dbReference>
<dbReference type="EMBL" id="QVEP01000004">
    <property type="protein sequence ID" value="RGB81697.1"/>
    <property type="molecule type" value="Genomic_DNA"/>
</dbReference>
<evidence type="ECO:0000313" key="3">
    <source>
        <dbReference type="Proteomes" id="UP000260773"/>
    </source>
</evidence>
<keyword evidence="1" id="KW-0732">Signal</keyword>
<sequence>MKHCILPAVLLCMTLLAGCTGRKVDLSNVTESTIGVNGDGSVEEVVIESFDKEYYSLSDLTAYVNKQVDAFNQANPQEQPKDKKSDDEEITAVSVHYVETDPDAKTAAMALGYLNMDIYDAFNETDFEFLSMEEAASDERIADIDGLVEVKSGEETTFKDLSEHKHLHLVYTDSSVRIQTNGKIMYYSKNVSLVDDHTVQTSDDPSVILFK</sequence>
<feature type="signal peptide" evidence="1">
    <location>
        <begin position="1"/>
        <end position="17"/>
    </location>
</feature>
<dbReference type="AlphaFoldDB" id="A0A3E2TS77"/>
<comment type="caution">
    <text evidence="2">The sequence shown here is derived from an EMBL/GenBank/DDBJ whole genome shotgun (WGS) entry which is preliminary data.</text>
</comment>
<protein>
    <submittedName>
        <fullName evidence="2">Uncharacterized protein</fullName>
    </submittedName>
</protein>
<dbReference type="PROSITE" id="PS51257">
    <property type="entry name" value="PROKAR_LIPOPROTEIN"/>
    <property type="match status" value="1"/>
</dbReference>
<name>A0A3E2TS77_9FIRM</name>
<proteinExistence type="predicted"/>
<evidence type="ECO:0000256" key="1">
    <source>
        <dbReference type="SAM" id="SignalP"/>
    </source>
</evidence>
<evidence type="ECO:0000313" key="2">
    <source>
        <dbReference type="EMBL" id="RGB81697.1"/>
    </source>
</evidence>
<accession>A0A3E2TS77</accession>